<dbReference type="GO" id="GO:0030313">
    <property type="term" value="C:cell envelope"/>
    <property type="evidence" value="ECO:0007669"/>
    <property type="project" value="UniProtKB-SubCell"/>
</dbReference>
<dbReference type="InterPro" id="IPR025997">
    <property type="entry name" value="SBP_2_dom"/>
</dbReference>
<dbReference type="PROSITE" id="PS51257">
    <property type="entry name" value="PROKAR_LIPOPROTEIN"/>
    <property type="match status" value="1"/>
</dbReference>
<dbReference type="InterPro" id="IPR028082">
    <property type="entry name" value="Peripla_BP_I"/>
</dbReference>
<dbReference type="EMBL" id="CADCUW010000182">
    <property type="protein sequence ID" value="CAA9404415.1"/>
    <property type="molecule type" value="Genomic_DNA"/>
</dbReference>
<evidence type="ECO:0000313" key="6">
    <source>
        <dbReference type="EMBL" id="CAA9404415.1"/>
    </source>
</evidence>
<name>A0A6J4P2M5_9ACTN</name>
<sequence length="351" mass="37704">MSVRWEPVALALVVLALVAAACTPPGAELDDRALAQVGPEGRQEWRVPDGVERCDVGPPDVGFESATYGFAQTENNNPWRIAQTESMESAASANGVELLVTDAQSSTPKQVSDIQDMVAQGVDVLFVPPREEEGLAPALESAREADVPIFLVDREANARICEEYIAFVGSDFVRQGERAAEWLAGETDEEAKIVELQGTVGASVTADRGEGFARAIKKYPDMEIIASQSGNFSRAEGQNVTEQLLGAYPDLTAIYAHNDEMAIGAIQALKDAGYAPGEDVTVVSVDGTKDALQAIIDGELGATVETNPRFGPLAFETARKFLSGEPIPQRIVVQDRLFTQRNAKKFVDSAY</sequence>
<dbReference type="Pfam" id="PF13407">
    <property type="entry name" value="Peripla_BP_4"/>
    <property type="match status" value="1"/>
</dbReference>
<evidence type="ECO:0000256" key="2">
    <source>
        <dbReference type="ARBA" id="ARBA00007639"/>
    </source>
</evidence>
<keyword evidence="3 4" id="KW-0732">Signal</keyword>
<reference evidence="6" key="1">
    <citation type="submission" date="2020-02" db="EMBL/GenBank/DDBJ databases">
        <authorList>
            <person name="Meier V. D."/>
        </authorList>
    </citation>
    <scope>NUCLEOTIDE SEQUENCE</scope>
    <source>
        <strain evidence="6">AVDCRST_MAG01</strain>
    </source>
</reference>
<comment type="similarity">
    <text evidence="2">Belongs to the bacterial solute-binding protein 2 family.</text>
</comment>
<organism evidence="6">
    <name type="scientific">uncultured Rubrobacteraceae bacterium</name>
    <dbReference type="NCBI Taxonomy" id="349277"/>
    <lineage>
        <taxon>Bacteria</taxon>
        <taxon>Bacillati</taxon>
        <taxon>Actinomycetota</taxon>
        <taxon>Rubrobacteria</taxon>
        <taxon>Rubrobacterales</taxon>
        <taxon>Rubrobacteraceae</taxon>
        <taxon>environmental samples</taxon>
    </lineage>
</organism>
<dbReference type="Gene3D" id="3.40.50.2300">
    <property type="match status" value="2"/>
</dbReference>
<dbReference type="PANTHER" id="PTHR46847:SF3">
    <property type="entry name" value="GALACTOFURANOSE-BINDING PROTEIN YTFQ"/>
    <property type="match status" value="1"/>
</dbReference>
<comment type="subcellular location">
    <subcellularLocation>
        <location evidence="1">Cell envelope</location>
    </subcellularLocation>
</comment>
<protein>
    <submittedName>
        <fullName evidence="6">Ribose ABC transport system, periplasmic ribose-binding protein RbsB</fullName>
    </submittedName>
</protein>
<evidence type="ECO:0000259" key="5">
    <source>
        <dbReference type="Pfam" id="PF13407"/>
    </source>
</evidence>
<dbReference type="CDD" id="cd06309">
    <property type="entry name" value="PBP1_galactofuranose_YtfQ-like"/>
    <property type="match status" value="1"/>
</dbReference>
<gene>
    <name evidence="6" type="ORF">AVDCRST_MAG01-01-1210</name>
</gene>
<dbReference type="AlphaFoldDB" id="A0A6J4P2M5"/>
<dbReference type="SUPFAM" id="SSF53822">
    <property type="entry name" value="Periplasmic binding protein-like I"/>
    <property type="match status" value="1"/>
</dbReference>
<evidence type="ECO:0000256" key="1">
    <source>
        <dbReference type="ARBA" id="ARBA00004196"/>
    </source>
</evidence>
<feature type="chain" id="PRO_5038862968" evidence="4">
    <location>
        <begin position="28"/>
        <end position="351"/>
    </location>
</feature>
<feature type="signal peptide" evidence="4">
    <location>
        <begin position="1"/>
        <end position="27"/>
    </location>
</feature>
<proteinExistence type="inferred from homology"/>
<dbReference type="GO" id="GO:0030246">
    <property type="term" value="F:carbohydrate binding"/>
    <property type="evidence" value="ECO:0007669"/>
    <property type="project" value="UniProtKB-ARBA"/>
</dbReference>
<accession>A0A6J4P2M5</accession>
<feature type="domain" description="Periplasmic binding protein" evidence="5">
    <location>
        <begin position="69"/>
        <end position="325"/>
    </location>
</feature>
<dbReference type="PANTHER" id="PTHR46847">
    <property type="entry name" value="D-ALLOSE-BINDING PERIPLASMIC PROTEIN-RELATED"/>
    <property type="match status" value="1"/>
</dbReference>
<evidence type="ECO:0000256" key="4">
    <source>
        <dbReference type="SAM" id="SignalP"/>
    </source>
</evidence>
<evidence type="ECO:0000256" key="3">
    <source>
        <dbReference type="ARBA" id="ARBA00022729"/>
    </source>
</evidence>